<name>A0A6J7EVN3_9ZZZZ</name>
<organism evidence="2">
    <name type="scientific">freshwater metagenome</name>
    <dbReference type="NCBI Taxonomy" id="449393"/>
    <lineage>
        <taxon>unclassified sequences</taxon>
        <taxon>metagenomes</taxon>
        <taxon>ecological metagenomes</taxon>
    </lineage>
</organism>
<dbReference type="PANTHER" id="PTHR40078">
    <property type="entry name" value="INTEGRAL MEMBRANE PROTEIN-RELATED"/>
    <property type="match status" value="1"/>
</dbReference>
<proteinExistence type="predicted"/>
<feature type="transmembrane region" description="Helical" evidence="1">
    <location>
        <begin position="129"/>
        <end position="151"/>
    </location>
</feature>
<protein>
    <submittedName>
        <fullName evidence="2">Unannotated protein</fullName>
    </submittedName>
</protein>
<dbReference type="Pfam" id="PF19700">
    <property type="entry name" value="DUF6198"/>
    <property type="match status" value="1"/>
</dbReference>
<keyword evidence="1" id="KW-0472">Membrane</keyword>
<feature type="transmembrane region" description="Helical" evidence="1">
    <location>
        <begin position="184"/>
        <end position="208"/>
    </location>
</feature>
<gene>
    <name evidence="2" type="ORF">UFOPK3402_01903</name>
</gene>
<dbReference type="EMBL" id="CAFBLS010000311">
    <property type="protein sequence ID" value="CAB4886411.1"/>
    <property type="molecule type" value="Genomic_DNA"/>
</dbReference>
<dbReference type="InterPro" id="IPR038750">
    <property type="entry name" value="YczE/YyaS-like"/>
</dbReference>
<evidence type="ECO:0000313" key="2">
    <source>
        <dbReference type="EMBL" id="CAB4886411.1"/>
    </source>
</evidence>
<keyword evidence="1" id="KW-0812">Transmembrane</keyword>
<feature type="transmembrane region" description="Helical" evidence="1">
    <location>
        <begin position="34"/>
        <end position="55"/>
    </location>
</feature>
<dbReference type="AlphaFoldDB" id="A0A6J7EVN3"/>
<reference evidence="2" key="1">
    <citation type="submission" date="2020-05" db="EMBL/GenBank/DDBJ databases">
        <authorList>
            <person name="Chiriac C."/>
            <person name="Salcher M."/>
            <person name="Ghai R."/>
            <person name="Kavagutti S V."/>
        </authorList>
    </citation>
    <scope>NUCLEOTIDE SEQUENCE</scope>
</reference>
<sequence length="246" mass="26154">MWLYPHVDILGWLKPARTVPITRWRSPTRWRPRFSTFVILIVGLYLFGTGESLLVRSTLGVSPWTVLAEGLATHLPISIGLATFLVSAVVLLLWIPLRERPGLGTISNAVVISLALQIGVVTVPTPSNVVVQFAFVLVGIALIGIGSGLYLTTRLGPGPRDGWMTGIHLRTGWPVARVRLGIEIVVLAIGWGLGGTVGIGTIMFALLVGPSVGYGLMLAGAIGRDPAADPSAPVAELDEDFPELDA</sequence>
<evidence type="ECO:0000256" key="1">
    <source>
        <dbReference type="SAM" id="Phobius"/>
    </source>
</evidence>
<accession>A0A6J7EVN3</accession>
<dbReference type="PANTHER" id="PTHR40078:SF1">
    <property type="entry name" value="INTEGRAL MEMBRANE PROTEIN"/>
    <property type="match status" value="1"/>
</dbReference>
<feature type="transmembrane region" description="Helical" evidence="1">
    <location>
        <begin position="102"/>
        <end position="123"/>
    </location>
</feature>
<keyword evidence="1" id="KW-1133">Transmembrane helix</keyword>
<feature type="transmembrane region" description="Helical" evidence="1">
    <location>
        <begin position="75"/>
        <end position="95"/>
    </location>
</feature>